<dbReference type="GO" id="GO:0000156">
    <property type="term" value="F:phosphorelay response regulator activity"/>
    <property type="evidence" value="ECO:0007669"/>
    <property type="project" value="TreeGrafter"/>
</dbReference>
<dbReference type="Pfam" id="PF00486">
    <property type="entry name" value="Trans_reg_C"/>
    <property type="match status" value="1"/>
</dbReference>
<feature type="domain" description="Response regulatory" evidence="8">
    <location>
        <begin position="23"/>
        <end position="137"/>
    </location>
</feature>
<dbReference type="Pfam" id="PF00072">
    <property type="entry name" value="Response_reg"/>
    <property type="match status" value="1"/>
</dbReference>
<dbReference type="CDD" id="cd17615">
    <property type="entry name" value="REC_OmpR_MtPhoP-like"/>
    <property type="match status" value="1"/>
</dbReference>
<dbReference type="PROSITE" id="PS50110">
    <property type="entry name" value="RESPONSE_REGULATORY"/>
    <property type="match status" value="1"/>
</dbReference>
<sequence>MSSRLPGSGLILEFVTDKTPEAKLLVVDDEPNIRELLATSLRFAGFDVAAAANGREALDIAEKFQPDLAVLDVMLPDMDGFTVTRRLRASGKHFPVLFLTARDDTDDKITGLTVGGDDYVTKPFSLDEVVARIKAVLRRTAPYDDEDAVIRIDNLELDDDAHEVRHEGEIIELSPTEFKLLRYLMMNPNRVLSKQQILDHVWEYNFNGDASIVESYISYLRRKIESGAEGAPAIQTKRGVGYVLQTWERRQRSQGATTSS</sequence>
<evidence type="ECO:0000256" key="1">
    <source>
        <dbReference type="ARBA" id="ARBA00022553"/>
    </source>
</evidence>
<evidence type="ECO:0000313" key="10">
    <source>
        <dbReference type="EMBL" id="TLP98275.1"/>
    </source>
</evidence>
<keyword evidence="4 7" id="KW-0238">DNA-binding</keyword>
<dbReference type="SUPFAM" id="SSF52172">
    <property type="entry name" value="CheY-like"/>
    <property type="match status" value="1"/>
</dbReference>
<dbReference type="Gene3D" id="1.10.10.10">
    <property type="entry name" value="Winged helix-like DNA-binding domain superfamily/Winged helix DNA-binding domain"/>
    <property type="match status" value="1"/>
</dbReference>
<dbReference type="Gene3D" id="3.40.50.2300">
    <property type="match status" value="1"/>
</dbReference>
<evidence type="ECO:0000256" key="4">
    <source>
        <dbReference type="ARBA" id="ARBA00023125"/>
    </source>
</evidence>
<dbReference type="InterPro" id="IPR001867">
    <property type="entry name" value="OmpR/PhoB-type_DNA-bd"/>
</dbReference>
<organism evidence="10 11">
    <name type="scientific">Nesterenkonia salmonea</name>
    <dbReference type="NCBI Taxonomy" id="1804987"/>
    <lineage>
        <taxon>Bacteria</taxon>
        <taxon>Bacillati</taxon>
        <taxon>Actinomycetota</taxon>
        <taxon>Actinomycetes</taxon>
        <taxon>Micrococcales</taxon>
        <taxon>Micrococcaceae</taxon>
        <taxon>Nesterenkonia</taxon>
    </lineage>
</organism>
<dbReference type="CDD" id="cd00383">
    <property type="entry name" value="trans_reg_C"/>
    <property type="match status" value="1"/>
</dbReference>
<keyword evidence="5" id="KW-0804">Transcription</keyword>
<feature type="modified residue" description="4-aspartylphosphate" evidence="6">
    <location>
        <position position="72"/>
    </location>
</feature>
<dbReference type="InterPro" id="IPR036388">
    <property type="entry name" value="WH-like_DNA-bd_sf"/>
</dbReference>
<gene>
    <name evidence="10" type="ORF">FEF26_05645</name>
</gene>
<feature type="DNA-binding region" description="OmpR/PhoB-type" evidence="7">
    <location>
        <begin position="147"/>
        <end position="246"/>
    </location>
</feature>
<dbReference type="AlphaFoldDB" id="A0A5R9BC97"/>
<dbReference type="FunFam" id="1.10.10.10:FF:000005">
    <property type="entry name" value="Two-component system response regulator"/>
    <property type="match status" value="1"/>
</dbReference>
<evidence type="ECO:0000256" key="5">
    <source>
        <dbReference type="ARBA" id="ARBA00023163"/>
    </source>
</evidence>
<keyword evidence="11" id="KW-1185">Reference proteome</keyword>
<evidence type="ECO:0000256" key="7">
    <source>
        <dbReference type="PROSITE-ProRule" id="PRU01091"/>
    </source>
</evidence>
<comment type="caution">
    <text evidence="10">The sequence shown here is derived from an EMBL/GenBank/DDBJ whole genome shotgun (WGS) entry which is preliminary data.</text>
</comment>
<dbReference type="InterPro" id="IPR011006">
    <property type="entry name" value="CheY-like_superfamily"/>
</dbReference>
<dbReference type="SMART" id="SM00862">
    <property type="entry name" value="Trans_reg_C"/>
    <property type="match status" value="1"/>
</dbReference>
<accession>A0A5R9BC97</accession>
<proteinExistence type="predicted"/>
<dbReference type="InterPro" id="IPR001789">
    <property type="entry name" value="Sig_transdc_resp-reg_receiver"/>
</dbReference>
<dbReference type="PANTHER" id="PTHR48111">
    <property type="entry name" value="REGULATOR OF RPOS"/>
    <property type="match status" value="1"/>
</dbReference>
<keyword evidence="1 6" id="KW-0597">Phosphoprotein</keyword>
<dbReference type="GO" id="GO:0032993">
    <property type="term" value="C:protein-DNA complex"/>
    <property type="evidence" value="ECO:0007669"/>
    <property type="project" value="TreeGrafter"/>
</dbReference>
<evidence type="ECO:0000259" key="8">
    <source>
        <dbReference type="PROSITE" id="PS50110"/>
    </source>
</evidence>
<reference evidence="10 11" key="1">
    <citation type="submission" date="2019-05" db="EMBL/GenBank/DDBJ databases">
        <title>Nesterenkonia sp. GY074 isolated from the Southern Atlantic Ocean.</title>
        <authorList>
            <person name="Zhang G."/>
        </authorList>
    </citation>
    <scope>NUCLEOTIDE SEQUENCE [LARGE SCALE GENOMIC DNA]</scope>
    <source>
        <strain evidence="10 11">GY074</strain>
    </source>
</reference>
<protein>
    <submittedName>
        <fullName evidence="10">Response regulator transcription factor</fullName>
    </submittedName>
</protein>
<dbReference type="InterPro" id="IPR016032">
    <property type="entry name" value="Sig_transdc_resp-reg_C-effctor"/>
</dbReference>
<keyword evidence="2" id="KW-0902">Two-component regulatory system</keyword>
<dbReference type="Proteomes" id="UP000310458">
    <property type="component" value="Unassembled WGS sequence"/>
</dbReference>
<dbReference type="GO" id="GO:0005829">
    <property type="term" value="C:cytosol"/>
    <property type="evidence" value="ECO:0007669"/>
    <property type="project" value="TreeGrafter"/>
</dbReference>
<dbReference type="OrthoDB" id="3197131at2"/>
<dbReference type="GO" id="GO:0000976">
    <property type="term" value="F:transcription cis-regulatory region binding"/>
    <property type="evidence" value="ECO:0007669"/>
    <property type="project" value="TreeGrafter"/>
</dbReference>
<dbReference type="Gene3D" id="6.10.250.690">
    <property type="match status" value="1"/>
</dbReference>
<dbReference type="PANTHER" id="PTHR48111:SF28">
    <property type="entry name" value="TRANSCRIPTIONAL REGULATORY PROTEIN TCRX-RELATED"/>
    <property type="match status" value="1"/>
</dbReference>
<dbReference type="PROSITE" id="PS51755">
    <property type="entry name" value="OMPR_PHOB"/>
    <property type="match status" value="1"/>
</dbReference>
<evidence type="ECO:0000313" key="11">
    <source>
        <dbReference type="Proteomes" id="UP000310458"/>
    </source>
</evidence>
<dbReference type="SMART" id="SM00448">
    <property type="entry name" value="REC"/>
    <property type="match status" value="1"/>
</dbReference>
<dbReference type="SUPFAM" id="SSF46894">
    <property type="entry name" value="C-terminal effector domain of the bipartite response regulators"/>
    <property type="match status" value="1"/>
</dbReference>
<evidence type="ECO:0000256" key="2">
    <source>
        <dbReference type="ARBA" id="ARBA00023012"/>
    </source>
</evidence>
<evidence type="ECO:0000259" key="9">
    <source>
        <dbReference type="PROSITE" id="PS51755"/>
    </source>
</evidence>
<name>A0A5R9BC97_9MICC</name>
<dbReference type="EMBL" id="VAVZ01000011">
    <property type="protein sequence ID" value="TLP98275.1"/>
    <property type="molecule type" value="Genomic_DNA"/>
</dbReference>
<evidence type="ECO:0000256" key="6">
    <source>
        <dbReference type="PROSITE-ProRule" id="PRU00169"/>
    </source>
</evidence>
<feature type="domain" description="OmpR/PhoB-type" evidence="9">
    <location>
        <begin position="147"/>
        <end position="246"/>
    </location>
</feature>
<evidence type="ECO:0000256" key="3">
    <source>
        <dbReference type="ARBA" id="ARBA00023015"/>
    </source>
</evidence>
<dbReference type="GO" id="GO:0006355">
    <property type="term" value="P:regulation of DNA-templated transcription"/>
    <property type="evidence" value="ECO:0007669"/>
    <property type="project" value="InterPro"/>
</dbReference>
<keyword evidence="3" id="KW-0805">Transcription regulation</keyword>
<dbReference type="InterPro" id="IPR039420">
    <property type="entry name" value="WalR-like"/>
</dbReference>
<dbReference type="FunFam" id="3.40.50.2300:FF:000001">
    <property type="entry name" value="DNA-binding response regulator PhoB"/>
    <property type="match status" value="1"/>
</dbReference>